<comment type="similarity">
    <text evidence="2 7">Belongs to the ExbD/TolR family.</text>
</comment>
<evidence type="ECO:0000256" key="4">
    <source>
        <dbReference type="ARBA" id="ARBA00022692"/>
    </source>
</evidence>
<dbReference type="EMBL" id="SHKX01000015">
    <property type="protein sequence ID" value="RZU37028.1"/>
    <property type="molecule type" value="Genomic_DNA"/>
</dbReference>
<dbReference type="RefSeq" id="WP_130415063.1">
    <property type="nucleotide sequence ID" value="NZ_SHKX01000015.1"/>
</dbReference>
<keyword evidence="7" id="KW-0813">Transport</keyword>
<feature type="transmembrane region" description="Helical" evidence="9">
    <location>
        <begin position="26"/>
        <end position="46"/>
    </location>
</feature>
<keyword evidence="6 9" id="KW-0472">Membrane</keyword>
<dbReference type="Pfam" id="PF02472">
    <property type="entry name" value="ExbD"/>
    <property type="match status" value="1"/>
</dbReference>
<evidence type="ECO:0000256" key="1">
    <source>
        <dbReference type="ARBA" id="ARBA00004162"/>
    </source>
</evidence>
<dbReference type="GO" id="GO:0005886">
    <property type="term" value="C:plasma membrane"/>
    <property type="evidence" value="ECO:0007669"/>
    <property type="project" value="UniProtKB-SubCell"/>
</dbReference>
<name>A0A4Q7YIQ7_9GAMM</name>
<dbReference type="Proteomes" id="UP000292423">
    <property type="component" value="Unassembled WGS sequence"/>
</dbReference>
<keyword evidence="4 7" id="KW-0812">Transmembrane</keyword>
<dbReference type="GO" id="GO:0022857">
    <property type="term" value="F:transmembrane transporter activity"/>
    <property type="evidence" value="ECO:0007669"/>
    <property type="project" value="InterPro"/>
</dbReference>
<protein>
    <submittedName>
        <fullName evidence="10">Biopolymer transport protein ExbD</fullName>
    </submittedName>
</protein>
<evidence type="ECO:0000256" key="7">
    <source>
        <dbReference type="RuleBase" id="RU003879"/>
    </source>
</evidence>
<comment type="caution">
    <text evidence="10">The sequence shown here is derived from an EMBL/GenBank/DDBJ whole genome shotgun (WGS) entry which is preliminary data.</text>
</comment>
<comment type="subcellular location">
    <subcellularLocation>
        <location evidence="1">Cell membrane</location>
        <topology evidence="1">Single-pass membrane protein</topology>
    </subcellularLocation>
    <subcellularLocation>
        <location evidence="7">Cell membrane</location>
        <topology evidence="7">Single-pass type II membrane protein</topology>
    </subcellularLocation>
</comment>
<keyword evidence="7" id="KW-0653">Protein transport</keyword>
<keyword evidence="3" id="KW-1003">Cell membrane</keyword>
<dbReference type="InterPro" id="IPR003400">
    <property type="entry name" value="ExbD"/>
</dbReference>
<dbReference type="GO" id="GO:0015031">
    <property type="term" value="P:protein transport"/>
    <property type="evidence" value="ECO:0007669"/>
    <property type="project" value="UniProtKB-KW"/>
</dbReference>
<evidence type="ECO:0000256" key="2">
    <source>
        <dbReference type="ARBA" id="ARBA00005811"/>
    </source>
</evidence>
<evidence type="ECO:0000313" key="10">
    <source>
        <dbReference type="EMBL" id="RZU37028.1"/>
    </source>
</evidence>
<evidence type="ECO:0000256" key="9">
    <source>
        <dbReference type="SAM" id="Phobius"/>
    </source>
</evidence>
<evidence type="ECO:0000256" key="6">
    <source>
        <dbReference type="ARBA" id="ARBA00023136"/>
    </source>
</evidence>
<proteinExistence type="inferred from homology"/>
<evidence type="ECO:0000256" key="8">
    <source>
        <dbReference type="SAM" id="MobiDB-lite"/>
    </source>
</evidence>
<evidence type="ECO:0000256" key="3">
    <source>
        <dbReference type="ARBA" id="ARBA00022475"/>
    </source>
</evidence>
<keyword evidence="5 9" id="KW-1133">Transmembrane helix</keyword>
<dbReference type="AlphaFoldDB" id="A0A4Q7YIQ7"/>
<organism evidence="10 11">
    <name type="scientific">Fluviicoccus keumensis</name>
    <dbReference type="NCBI Taxonomy" id="1435465"/>
    <lineage>
        <taxon>Bacteria</taxon>
        <taxon>Pseudomonadati</taxon>
        <taxon>Pseudomonadota</taxon>
        <taxon>Gammaproteobacteria</taxon>
        <taxon>Moraxellales</taxon>
        <taxon>Moraxellaceae</taxon>
        <taxon>Fluviicoccus</taxon>
    </lineage>
</organism>
<accession>A0A4Q7YIQ7</accession>
<feature type="region of interest" description="Disordered" evidence="8">
    <location>
        <begin position="1"/>
        <end position="21"/>
    </location>
</feature>
<dbReference type="OrthoDB" id="5294637at2"/>
<gene>
    <name evidence="10" type="ORF">EV700_2895</name>
</gene>
<reference evidence="10 11" key="1">
    <citation type="submission" date="2019-02" db="EMBL/GenBank/DDBJ databases">
        <title>Genomic Encyclopedia of Type Strains, Phase IV (KMG-IV): sequencing the most valuable type-strain genomes for metagenomic binning, comparative biology and taxonomic classification.</title>
        <authorList>
            <person name="Goeker M."/>
        </authorList>
    </citation>
    <scope>NUCLEOTIDE SEQUENCE [LARGE SCALE GENOMIC DNA]</scope>
    <source>
        <strain evidence="10 11">DSM 105135</strain>
    </source>
</reference>
<feature type="compositionally biased region" description="Basic residues" evidence="8">
    <location>
        <begin position="9"/>
        <end position="21"/>
    </location>
</feature>
<keyword evidence="11" id="KW-1185">Reference proteome</keyword>
<evidence type="ECO:0000313" key="11">
    <source>
        <dbReference type="Proteomes" id="UP000292423"/>
    </source>
</evidence>
<sequence>MSSHESPRVKRHQRAQRRQRRKGQEGLLLTALIDIFTNLLFFLLVISQNPSKLPNLKDLQLPSSTAEKMPKETLVVMVTTKEILVQDVHVASMDEAIATKGDVIPSLSTELKYRASKSPAPLNEQGVPEREITIIGDRNLPYSVLRKVMATCSENDFAKMSFAVARGDKKS</sequence>
<evidence type="ECO:0000256" key="5">
    <source>
        <dbReference type="ARBA" id="ARBA00022989"/>
    </source>
</evidence>